<gene>
    <name evidence="2" type="ORF">R69776_06469</name>
</gene>
<accession>A0ABN7MYQ3</accession>
<dbReference type="InterPro" id="IPR028939">
    <property type="entry name" value="P5C_Rdtase_cat_N"/>
</dbReference>
<feature type="domain" description="Pyrroline-5-carboxylate reductase catalytic N-terminal" evidence="1">
    <location>
        <begin position="2"/>
        <end position="90"/>
    </location>
</feature>
<protein>
    <recommendedName>
        <fullName evidence="1">Pyrroline-5-carboxylate reductase catalytic N-terminal domain-containing protein</fullName>
    </recommendedName>
</protein>
<evidence type="ECO:0000313" key="3">
    <source>
        <dbReference type="Proteomes" id="UP000673821"/>
    </source>
</evidence>
<dbReference type="Pfam" id="PF03807">
    <property type="entry name" value="F420_oxidored"/>
    <property type="match status" value="1"/>
</dbReference>
<evidence type="ECO:0000259" key="1">
    <source>
        <dbReference type="Pfam" id="PF03807"/>
    </source>
</evidence>
<sequence length="111" mass="11503">MKVGFIGAGRMATTMGRHFLGAGHEVVLSSSRGPEALAGLVADLGPAASAGSRQDAAECDVVILATNWADAPEALKGIDWSGRILVDGTNAPSRIRDARLDVVDWDCSKPS</sequence>
<comment type="caution">
    <text evidence="2">The sequence shown here is derived from an EMBL/GenBank/DDBJ whole genome shotgun (WGS) entry which is preliminary data.</text>
</comment>
<dbReference type="RefSeq" id="WP_200575033.1">
    <property type="nucleotide sequence ID" value="NZ_CAJNAW010000023.1"/>
</dbReference>
<name>A0ABN7MYQ3_9BURK</name>
<dbReference type="EMBL" id="CAJNBH010000024">
    <property type="protein sequence ID" value="CAE6827914.1"/>
    <property type="molecule type" value="Genomic_DNA"/>
</dbReference>
<keyword evidence="3" id="KW-1185">Reference proteome</keyword>
<organism evidence="2 3">
    <name type="scientific">Paraburkholderia nemoris</name>
    <dbReference type="NCBI Taxonomy" id="2793076"/>
    <lineage>
        <taxon>Bacteria</taxon>
        <taxon>Pseudomonadati</taxon>
        <taxon>Pseudomonadota</taxon>
        <taxon>Betaproteobacteria</taxon>
        <taxon>Burkholderiales</taxon>
        <taxon>Burkholderiaceae</taxon>
        <taxon>Paraburkholderia</taxon>
    </lineage>
</organism>
<dbReference type="InterPro" id="IPR036291">
    <property type="entry name" value="NAD(P)-bd_dom_sf"/>
</dbReference>
<proteinExistence type="predicted"/>
<reference evidence="2 3" key="1">
    <citation type="submission" date="2021-02" db="EMBL/GenBank/DDBJ databases">
        <authorList>
            <person name="Vanwijnsberghe S."/>
        </authorList>
    </citation>
    <scope>NUCLEOTIDE SEQUENCE [LARGE SCALE GENOMIC DNA]</scope>
    <source>
        <strain evidence="2 3">R-69776</strain>
    </source>
</reference>
<dbReference type="Gene3D" id="3.40.50.720">
    <property type="entry name" value="NAD(P)-binding Rossmann-like Domain"/>
    <property type="match status" value="1"/>
</dbReference>
<dbReference type="SUPFAM" id="SSF51735">
    <property type="entry name" value="NAD(P)-binding Rossmann-fold domains"/>
    <property type="match status" value="1"/>
</dbReference>
<evidence type="ECO:0000313" key="2">
    <source>
        <dbReference type="EMBL" id="CAE6827914.1"/>
    </source>
</evidence>
<dbReference type="Proteomes" id="UP000673821">
    <property type="component" value="Unassembled WGS sequence"/>
</dbReference>